<feature type="region of interest" description="Disordered" evidence="1">
    <location>
        <begin position="1"/>
        <end position="20"/>
    </location>
</feature>
<organism evidence="3 4">
    <name type="scientific">Acanthamoeba castellanii (strain ATCC 30010 / Neff)</name>
    <dbReference type="NCBI Taxonomy" id="1257118"/>
    <lineage>
        <taxon>Eukaryota</taxon>
        <taxon>Amoebozoa</taxon>
        <taxon>Discosea</taxon>
        <taxon>Longamoebia</taxon>
        <taxon>Centramoebida</taxon>
        <taxon>Acanthamoebidae</taxon>
        <taxon>Acanthamoeba</taxon>
    </lineage>
</organism>
<evidence type="ECO:0000313" key="4">
    <source>
        <dbReference type="Proteomes" id="UP000011083"/>
    </source>
</evidence>
<dbReference type="RefSeq" id="XP_004353454.1">
    <property type="nucleotide sequence ID" value="XM_004353402.1"/>
</dbReference>
<dbReference type="InterPro" id="IPR001715">
    <property type="entry name" value="CH_dom"/>
</dbReference>
<dbReference type="PROSITE" id="PS50021">
    <property type="entry name" value="CH"/>
    <property type="match status" value="2"/>
</dbReference>
<evidence type="ECO:0000256" key="1">
    <source>
        <dbReference type="SAM" id="MobiDB-lite"/>
    </source>
</evidence>
<dbReference type="AlphaFoldDB" id="L8HHK0"/>
<dbReference type="Gene3D" id="1.10.418.10">
    <property type="entry name" value="Calponin-like domain"/>
    <property type="match status" value="2"/>
</dbReference>
<dbReference type="Proteomes" id="UP000011083">
    <property type="component" value="Unassembled WGS sequence"/>
</dbReference>
<dbReference type="SUPFAM" id="SSF47576">
    <property type="entry name" value="Calponin-homology domain, CH-domain"/>
    <property type="match status" value="1"/>
</dbReference>
<gene>
    <name evidence="3" type="ORF">ACA1_074930</name>
</gene>
<dbReference type="InterPro" id="IPR036872">
    <property type="entry name" value="CH_dom_sf"/>
</dbReference>
<dbReference type="PANTHER" id="PTHR11915">
    <property type="entry name" value="SPECTRIN/FILAMIN RELATED CYTOSKELETAL PROTEIN"/>
    <property type="match status" value="1"/>
</dbReference>
<dbReference type="VEuPathDB" id="AmoebaDB:ACA1_074930"/>
<evidence type="ECO:0000259" key="2">
    <source>
        <dbReference type="PROSITE" id="PS50021"/>
    </source>
</evidence>
<dbReference type="EMBL" id="KB007842">
    <property type="protein sequence ID" value="ELR23926.1"/>
    <property type="molecule type" value="Genomic_DNA"/>
</dbReference>
<dbReference type="GeneID" id="14924923"/>
<dbReference type="OrthoDB" id="10017054at2759"/>
<sequence length="389" mass="43463">METVIPNREEITRAKEQSREDAQLRTYTRWINSQLKDGSPPIQINDPIQDLRNGVVLINLLHRLYGIQLPHYHMQPSSKIHALDNVVMAFNMLEQVTSTSYPFLKPANVIDGDVKMMMGMIWTLVLDSGVRKPLAVGGAAASGANTGEQSPRPLNMQSFEQTANAALLNWCQERTKGYEGVNIQNFTESFADGLAFNALLHSYDPSLVEYQMLNPASRDENLRIAFTTAEHRLGIPQLLDVSDLDGQHPIDAHSVITYVSEYVKRFEAPRSEQHRPPSPVPVPAYVAPVEVEPLSFPQPVAPPLPPRQQTQQATMGYDPYAGYQQQTPPPYGYGLTPPVGYYAPPAYHPQPPVHQQAPQGQGVNLYDHRKPKGGIGRRLVEKTYLWGKN</sequence>
<dbReference type="SMART" id="SM00033">
    <property type="entry name" value="CH"/>
    <property type="match status" value="2"/>
</dbReference>
<protein>
    <submittedName>
        <fullName evidence="3">Calponin domain containing protein</fullName>
    </submittedName>
</protein>
<keyword evidence="4" id="KW-1185">Reference proteome</keyword>
<dbReference type="OMA" id="HTFTRWA"/>
<dbReference type="Pfam" id="PF00307">
    <property type="entry name" value="CH"/>
    <property type="match status" value="2"/>
</dbReference>
<dbReference type="KEGG" id="acan:ACA1_074930"/>
<reference evidence="3 4" key="1">
    <citation type="journal article" date="2013" name="Genome Biol.">
        <title>Genome of Acanthamoeba castellanii highlights extensive lateral gene transfer and early evolution of tyrosine kinase signaling.</title>
        <authorList>
            <person name="Clarke M."/>
            <person name="Lohan A.J."/>
            <person name="Liu B."/>
            <person name="Lagkouvardos I."/>
            <person name="Roy S."/>
            <person name="Zafar N."/>
            <person name="Bertelli C."/>
            <person name="Schilde C."/>
            <person name="Kianianmomeni A."/>
            <person name="Burglin T.R."/>
            <person name="Frech C."/>
            <person name="Turcotte B."/>
            <person name="Kopec K.O."/>
            <person name="Synnott J.M."/>
            <person name="Choo C."/>
            <person name="Paponov I."/>
            <person name="Finkler A."/>
            <person name="Soon Heng Tan C."/>
            <person name="Hutchins A.P."/>
            <person name="Weinmeier T."/>
            <person name="Rattei T."/>
            <person name="Chu J.S."/>
            <person name="Gimenez G."/>
            <person name="Irimia M."/>
            <person name="Rigden D.J."/>
            <person name="Fitzpatrick D.A."/>
            <person name="Lorenzo-Morales J."/>
            <person name="Bateman A."/>
            <person name="Chiu C.H."/>
            <person name="Tang P."/>
            <person name="Hegemann P."/>
            <person name="Fromm H."/>
            <person name="Raoult D."/>
            <person name="Greub G."/>
            <person name="Miranda-Saavedra D."/>
            <person name="Chen N."/>
            <person name="Nash P."/>
            <person name="Ginger M.L."/>
            <person name="Horn M."/>
            <person name="Schaap P."/>
            <person name="Caler L."/>
            <person name="Loftus B."/>
        </authorList>
    </citation>
    <scope>NUCLEOTIDE SEQUENCE [LARGE SCALE GENOMIC DNA]</scope>
    <source>
        <strain evidence="3 4">Neff</strain>
    </source>
</reference>
<feature type="compositionally biased region" description="Basic and acidic residues" evidence="1">
    <location>
        <begin position="7"/>
        <end position="20"/>
    </location>
</feature>
<accession>L8HHK0</accession>
<evidence type="ECO:0000313" key="3">
    <source>
        <dbReference type="EMBL" id="ELR23926.1"/>
    </source>
</evidence>
<feature type="domain" description="Calponin-homology (CH)" evidence="2">
    <location>
        <begin position="21"/>
        <end position="129"/>
    </location>
</feature>
<name>L8HHK0_ACACF</name>
<feature type="domain" description="Calponin-homology (CH)" evidence="2">
    <location>
        <begin position="161"/>
        <end position="267"/>
    </location>
</feature>
<proteinExistence type="predicted"/>